<evidence type="ECO:0000256" key="1">
    <source>
        <dbReference type="ARBA" id="ARBA00001946"/>
    </source>
</evidence>
<dbReference type="PANTHER" id="PTHR23070">
    <property type="entry name" value="BCS1 AAA-TYPE ATPASE"/>
    <property type="match status" value="1"/>
</dbReference>
<dbReference type="InterPro" id="IPR025753">
    <property type="entry name" value="AAA_N_dom"/>
</dbReference>
<dbReference type="Gene3D" id="6.10.280.40">
    <property type="match status" value="1"/>
</dbReference>
<dbReference type="InterPro" id="IPR003960">
    <property type="entry name" value="ATPase_AAA_CS"/>
</dbReference>
<evidence type="ECO:0000313" key="8">
    <source>
        <dbReference type="EMBL" id="KAK6792950.1"/>
    </source>
</evidence>
<dbReference type="EMBL" id="JBANQN010000004">
    <property type="protein sequence ID" value="KAK6792950.1"/>
    <property type="molecule type" value="Genomic_DNA"/>
</dbReference>
<evidence type="ECO:0000259" key="7">
    <source>
        <dbReference type="SMART" id="SM00382"/>
    </source>
</evidence>
<keyword evidence="9" id="KW-1185">Reference proteome</keyword>
<evidence type="ECO:0000256" key="4">
    <source>
        <dbReference type="ARBA" id="ARBA00022842"/>
    </source>
</evidence>
<dbReference type="GO" id="GO:0005524">
    <property type="term" value="F:ATP binding"/>
    <property type="evidence" value="ECO:0007669"/>
    <property type="project" value="UniProtKB-KW"/>
</dbReference>
<organism evidence="8 9">
    <name type="scientific">Solanum bulbocastanum</name>
    <name type="common">Wild potato</name>
    <dbReference type="NCBI Taxonomy" id="147425"/>
    <lineage>
        <taxon>Eukaryota</taxon>
        <taxon>Viridiplantae</taxon>
        <taxon>Streptophyta</taxon>
        <taxon>Embryophyta</taxon>
        <taxon>Tracheophyta</taxon>
        <taxon>Spermatophyta</taxon>
        <taxon>Magnoliopsida</taxon>
        <taxon>eudicotyledons</taxon>
        <taxon>Gunneridae</taxon>
        <taxon>Pentapetalae</taxon>
        <taxon>asterids</taxon>
        <taxon>lamiids</taxon>
        <taxon>Solanales</taxon>
        <taxon>Solanaceae</taxon>
        <taxon>Solanoideae</taxon>
        <taxon>Solaneae</taxon>
        <taxon>Solanum</taxon>
    </lineage>
</organism>
<sequence>MINDQNHMQTSAISQTKMEFFETMPSSKTILTAATSLTASVILFRSIASDLIPEQLQLFFSSRFQKLSNRLSSQLIVVIEESEGLASNQMFDAVNVYLGTKVNAWTQRIKVNKPDEDEELAVTVDRYQEVTDYYENVKFTWIMKSRGIKQSEKNTNPKTELRYFELSFHKKQKEMALKSYLPYILKRAKEIKEEKRVVRLHTVDYNGTDYWSSVVLNHPATFGTMAMEPEMKKELIEDLDMFVSRKDYYRRVGKAWKRGYLLYGPPGTGKSSLVAAMANYLKFDVYDLDLREVQCNSDLRRLLIGSSNRSILVIEDIACNVGLQNRENDNDTTEDDKITLSGLLNFIDGLWSSCGDERIIVFTTNHKDRLDPALLRPGRMDVHIEMSHCTFSGFRVLASNYLKTEEHRLFKKIEDLFQRVKVTPAEVAGELMKSNNSDVALENLVKFLQNKEHEGVTRS</sequence>
<keyword evidence="4" id="KW-0460">Magnesium</keyword>
<dbReference type="InterPro" id="IPR003593">
    <property type="entry name" value="AAA+_ATPase"/>
</dbReference>
<protein>
    <recommendedName>
        <fullName evidence="7">AAA+ ATPase domain-containing protein</fullName>
    </recommendedName>
</protein>
<dbReference type="AlphaFoldDB" id="A0AAN8TS84"/>
<dbReference type="InterPro" id="IPR003959">
    <property type="entry name" value="ATPase_AAA_core"/>
</dbReference>
<feature type="domain" description="AAA+ ATPase" evidence="7">
    <location>
        <begin position="256"/>
        <end position="390"/>
    </location>
</feature>
<dbReference type="Pfam" id="PF25568">
    <property type="entry name" value="AAA_lid_At3g28540"/>
    <property type="match status" value="1"/>
</dbReference>
<dbReference type="InterPro" id="IPR027417">
    <property type="entry name" value="P-loop_NTPase"/>
</dbReference>
<keyword evidence="6" id="KW-0547">Nucleotide-binding</keyword>
<dbReference type="InterPro" id="IPR050747">
    <property type="entry name" value="Mitochondrial_chaperone_BCS1"/>
</dbReference>
<dbReference type="SMART" id="SM00382">
    <property type="entry name" value="AAA"/>
    <property type="match status" value="1"/>
</dbReference>
<comment type="similarity">
    <text evidence="2">Belongs to the AAA ATPase family. BCS1 subfamily.</text>
</comment>
<dbReference type="CDD" id="cd19510">
    <property type="entry name" value="RecA-like_BCS1"/>
    <property type="match status" value="1"/>
</dbReference>
<dbReference type="GO" id="GO:0016887">
    <property type="term" value="F:ATP hydrolysis activity"/>
    <property type="evidence" value="ECO:0007669"/>
    <property type="project" value="InterPro"/>
</dbReference>
<keyword evidence="6" id="KW-0067">ATP-binding</keyword>
<evidence type="ECO:0000256" key="3">
    <source>
        <dbReference type="ARBA" id="ARBA00022801"/>
    </source>
</evidence>
<dbReference type="PROSITE" id="PS00674">
    <property type="entry name" value="AAA"/>
    <property type="match status" value="1"/>
</dbReference>
<dbReference type="GO" id="GO:0006950">
    <property type="term" value="P:response to stress"/>
    <property type="evidence" value="ECO:0007669"/>
    <property type="project" value="UniProtKB-ARBA"/>
</dbReference>
<name>A0AAN8TS84_SOLBU</name>
<gene>
    <name evidence="8" type="ORF">RDI58_012031</name>
</gene>
<dbReference type="Gene3D" id="3.40.50.300">
    <property type="entry name" value="P-loop containing nucleotide triphosphate hydrolases"/>
    <property type="match status" value="1"/>
</dbReference>
<keyword evidence="3" id="KW-0378">Hydrolase</keyword>
<comment type="caution">
    <text evidence="8">The sequence shown here is derived from an EMBL/GenBank/DDBJ whole genome shotgun (WGS) entry which is preliminary data.</text>
</comment>
<comment type="cofactor">
    <cofactor evidence="1">
        <name>Mg(2+)</name>
        <dbReference type="ChEBI" id="CHEBI:18420"/>
    </cofactor>
</comment>
<dbReference type="Pfam" id="PF14363">
    <property type="entry name" value="AAA_assoc"/>
    <property type="match status" value="1"/>
</dbReference>
<evidence type="ECO:0000256" key="2">
    <source>
        <dbReference type="ARBA" id="ARBA00007448"/>
    </source>
</evidence>
<dbReference type="Pfam" id="PF00004">
    <property type="entry name" value="AAA"/>
    <property type="match status" value="1"/>
</dbReference>
<evidence type="ECO:0000313" key="9">
    <source>
        <dbReference type="Proteomes" id="UP001371456"/>
    </source>
</evidence>
<evidence type="ECO:0000256" key="6">
    <source>
        <dbReference type="RuleBase" id="RU003651"/>
    </source>
</evidence>
<dbReference type="InterPro" id="IPR058017">
    <property type="entry name" value="At3g28540-like_C"/>
</dbReference>
<dbReference type="SUPFAM" id="SSF52540">
    <property type="entry name" value="P-loop containing nucleoside triphosphate hydrolases"/>
    <property type="match status" value="1"/>
</dbReference>
<comment type="catalytic activity">
    <reaction evidence="5">
        <text>ATP + H2O = ADP + phosphate + H(+)</text>
        <dbReference type="Rhea" id="RHEA:13065"/>
        <dbReference type="ChEBI" id="CHEBI:15377"/>
        <dbReference type="ChEBI" id="CHEBI:15378"/>
        <dbReference type="ChEBI" id="CHEBI:30616"/>
        <dbReference type="ChEBI" id="CHEBI:43474"/>
        <dbReference type="ChEBI" id="CHEBI:456216"/>
    </reaction>
</comment>
<dbReference type="Proteomes" id="UP001371456">
    <property type="component" value="Unassembled WGS sequence"/>
</dbReference>
<reference evidence="8 9" key="1">
    <citation type="submission" date="2024-02" db="EMBL/GenBank/DDBJ databases">
        <title>de novo genome assembly of Solanum bulbocastanum strain 11H21.</title>
        <authorList>
            <person name="Hosaka A.J."/>
        </authorList>
    </citation>
    <scope>NUCLEOTIDE SEQUENCE [LARGE SCALE GENOMIC DNA]</scope>
    <source>
        <tissue evidence="8">Young leaves</tissue>
    </source>
</reference>
<proteinExistence type="inferred from homology"/>
<accession>A0AAN8TS84</accession>
<evidence type="ECO:0000256" key="5">
    <source>
        <dbReference type="ARBA" id="ARBA00049360"/>
    </source>
</evidence>